<dbReference type="SUPFAM" id="SSF49309">
    <property type="entry name" value="Transglutaminase, two C-terminal domains"/>
    <property type="match status" value="1"/>
</dbReference>
<organism evidence="1 2">
    <name type="scientific">Prorocentrum cordatum</name>
    <dbReference type="NCBI Taxonomy" id="2364126"/>
    <lineage>
        <taxon>Eukaryota</taxon>
        <taxon>Sar</taxon>
        <taxon>Alveolata</taxon>
        <taxon>Dinophyceae</taxon>
        <taxon>Prorocentrales</taxon>
        <taxon>Prorocentraceae</taxon>
        <taxon>Prorocentrum</taxon>
    </lineage>
</organism>
<sequence>MCRLALRATSYRGREIQVMAESSMLLEAGQELTVAVKPADYSRYLADTDFPVSAIVHCVGVENASMWVDEVVDSVGAPELAITVPTARPFSGPVTVRWKNPLPVTLTGCRLEIAAAGVLLESREVGDLASGVELSEAVALKEPDATKTWANGHMQVVATFTSKELKDVVGCADIKME</sequence>
<keyword evidence="2" id="KW-1185">Reference proteome</keyword>
<comment type="caution">
    <text evidence="1">The sequence shown here is derived from an EMBL/GenBank/DDBJ whole genome shotgun (WGS) entry which is preliminary data.</text>
</comment>
<dbReference type="InterPro" id="IPR013783">
    <property type="entry name" value="Ig-like_fold"/>
</dbReference>
<dbReference type="Gene3D" id="2.60.40.10">
    <property type="entry name" value="Immunoglobulins"/>
    <property type="match status" value="1"/>
</dbReference>
<reference evidence="1" key="1">
    <citation type="submission" date="2023-10" db="EMBL/GenBank/DDBJ databases">
        <authorList>
            <person name="Chen Y."/>
            <person name="Shah S."/>
            <person name="Dougan E. K."/>
            <person name="Thang M."/>
            <person name="Chan C."/>
        </authorList>
    </citation>
    <scope>NUCLEOTIDE SEQUENCE [LARGE SCALE GENOMIC DNA]</scope>
</reference>
<protein>
    <submittedName>
        <fullName evidence="1">Uncharacterized protein</fullName>
    </submittedName>
</protein>
<dbReference type="InterPro" id="IPR036238">
    <property type="entry name" value="Transglutaminase_C_sf"/>
</dbReference>
<proteinExistence type="predicted"/>
<evidence type="ECO:0000313" key="2">
    <source>
        <dbReference type="Proteomes" id="UP001189429"/>
    </source>
</evidence>
<gene>
    <name evidence="1" type="ORF">PCOR1329_LOCUS83988</name>
</gene>
<evidence type="ECO:0000313" key="1">
    <source>
        <dbReference type="EMBL" id="CAK0909627.1"/>
    </source>
</evidence>
<accession>A0ABN9YA77</accession>
<name>A0ABN9YA77_9DINO</name>
<dbReference type="EMBL" id="CAUYUJ010022229">
    <property type="protein sequence ID" value="CAK0909627.1"/>
    <property type="molecule type" value="Genomic_DNA"/>
</dbReference>
<dbReference type="Proteomes" id="UP001189429">
    <property type="component" value="Unassembled WGS sequence"/>
</dbReference>